<evidence type="ECO:0000256" key="5">
    <source>
        <dbReference type="ARBA" id="ARBA00023136"/>
    </source>
</evidence>
<keyword evidence="2" id="KW-1003">Cell membrane</keyword>
<comment type="subcellular location">
    <subcellularLocation>
        <location evidence="1">Cell membrane</location>
        <topology evidence="1">Multi-pass membrane protein</topology>
    </subcellularLocation>
</comment>
<feature type="transmembrane region" description="Helical" evidence="6">
    <location>
        <begin position="401"/>
        <end position="420"/>
    </location>
</feature>
<organism evidence="8 9">
    <name type="scientific">Jeongeupia chitinilytica</name>
    <dbReference type="NCBI Taxonomy" id="1041641"/>
    <lineage>
        <taxon>Bacteria</taxon>
        <taxon>Pseudomonadati</taxon>
        <taxon>Pseudomonadota</taxon>
        <taxon>Betaproteobacteria</taxon>
        <taxon>Neisseriales</taxon>
        <taxon>Chitinibacteraceae</taxon>
        <taxon>Jeongeupia</taxon>
    </lineage>
</organism>
<dbReference type="CDD" id="cd07731">
    <property type="entry name" value="ComA-like_MBL-fold"/>
    <property type="match status" value="1"/>
</dbReference>
<evidence type="ECO:0000256" key="6">
    <source>
        <dbReference type="SAM" id="Phobius"/>
    </source>
</evidence>
<accession>A0ABQ3H535</accession>
<keyword evidence="9" id="KW-1185">Reference proteome</keyword>
<evidence type="ECO:0000259" key="7">
    <source>
        <dbReference type="SMART" id="SM00849"/>
    </source>
</evidence>
<dbReference type="InterPro" id="IPR035681">
    <property type="entry name" value="ComA-like_MBL"/>
</dbReference>
<feature type="domain" description="Metallo-beta-lactamase" evidence="7">
    <location>
        <begin position="511"/>
        <end position="697"/>
    </location>
</feature>
<reference evidence="9" key="1">
    <citation type="journal article" date="2019" name="Int. J. Syst. Evol. Microbiol.">
        <title>The Global Catalogue of Microorganisms (GCM) 10K type strain sequencing project: providing services to taxonomists for standard genome sequencing and annotation.</title>
        <authorList>
            <consortium name="The Broad Institute Genomics Platform"/>
            <consortium name="The Broad Institute Genome Sequencing Center for Infectious Disease"/>
            <person name="Wu L."/>
            <person name="Ma J."/>
        </authorList>
    </citation>
    <scope>NUCLEOTIDE SEQUENCE [LARGE SCALE GENOMIC DNA]</scope>
    <source>
        <strain evidence="9">KCTC 23701</strain>
    </source>
</reference>
<dbReference type="SUPFAM" id="SSF56281">
    <property type="entry name" value="Metallo-hydrolase/oxidoreductase"/>
    <property type="match status" value="1"/>
</dbReference>
<dbReference type="InterPro" id="IPR052159">
    <property type="entry name" value="Competence_DNA_uptake"/>
</dbReference>
<name>A0ABQ3H535_9NEIS</name>
<comment type="caution">
    <text evidence="8">The sequence shown here is derived from an EMBL/GenBank/DDBJ whole genome shotgun (WGS) entry which is preliminary data.</text>
</comment>
<evidence type="ECO:0000313" key="8">
    <source>
        <dbReference type="EMBL" id="GHD68501.1"/>
    </source>
</evidence>
<feature type="transmembrane region" description="Helical" evidence="6">
    <location>
        <begin position="237"/>
        <end position="260"/>
    </location>
</feature>
<dbReference type="InterPro" id="IPR036866">
    <property type="entry name" value="RibonucZ/Hydroxyglut_hydro"/>
</dbReference>
<dbReference type="SMART" id="SM00849">
    <property type="entry name" value="Lactamase_B"/>
    <property type="match status" value="1"/>
</dbReference>
<keyword evidence="5 6" id="KW-0472">Membrane</keyword>
<dbReference type="PANTHER" id="PTHR30619">
    <property type="entry name" value="DNA INTERNALIZATION/COMPETENCE PROTEIN COMEC/REC2"/>
    <property type="match status" value="1"/>
</dbReference>
<dbReference type="NCBIfam" id="TIGR00360">
    <property type="entry name" value="ComEC_N-term"/>
    <property type="match status" value="1"/>
</dbReference>
<keyword evidence="3 6" id="KW-0812">Transmembrane</keyword>
<dbReference type="NCBIfam" id="TIGR00361">
    <property type="entry name" value="ComEC_Rec2"/>
    <property type="match status" value="1"/>
</dbReference>
<dbReference type="Pfam" id="PF03772">
    <property type="entry name" value="Competence"/>
    <property type="match status" value="1"/>
</dbReference>
<dbReference type="PANTHER" id="PTHR30619:SF1">
    <property type="entry name" value="RECOMBINATION PROTEIN 2"/>
    <property type="match status" value="1"/>
</dbReference>
<dbReference type="InterPro" id="IPR004797">
    <property type="entry name" value="Competence_ComEC/Rec2"/>
</dbReference>
<dbReference type="Proteomes" id="UP000604737">
    <property type="component" value="Unassembled WGS sequence"/>
</dbReference>
<dbReference type="EMBL" id="BMYO01000010">
    <property type="protein sequence ID" value="GHD68501.1"/>
    <property type="molecule type" value="Genomic_DNA"/>
</dbReference>
<dbReference type="InterPro" id="IPR025405">
    <property type="entry name" value="DUF4131"/>
</dbReference>
<dbReference type="InterPro" id="IPR004477">
    <property type="entry name" value="ComEC_N"/>
</dbReference>
<keyword evidence="4 6" id="KW-1133">Transmembrane helix</keyword>
<proteinExistence type="predicted"/>
<feature type="transmembrane region" description="Helical" evidence="6">
    <location>
        <begin position="367"/>
        <end position="389"/>
    </location>
</feature>
<gene>
    <name evidence="8" type="ORF">GCM10007350_33950</name>
</gene>
<dbReference type="Pfam" id="PF13567">
    <property type="entry name" value="DUF4131"/>
    <property type="match status" value="1"/>
</dbReference>
<dbReference type="Gene3D" id="3.60.15.10">
    <property type="entry name" value="Ribonuclease Z/Hydroxyacylglutathione hydrolase-like"/>
    <property type="match status" value="1"/>
</dbReference>
<evidence type="ECO:0000256" key="2">
    <source>
        <dbReference type="ARBA" id="ARBA00022475"/>
    </source>
</evidence>
<evidence type="ECO:0000313" key="9">
    <source>
        <dbReference type="Proteomes" id="UP000604737"/>
    </source>
</evidence>
<dbReference type="RefSeq" id="WP_189462147.1">
    <property type="nucleotide sequence ID" value="NZ_BMYO01000010.1"/>
</dbReference>
<sequence>MPSCLILAAFVAGVCALQRLPALPPVWPALLVALALTGLAIPHSRYRTLACVLAALAAGVGYADYRAGLRLADRLPAALEQQSIVADGYIADLPQQNRYGWRFTFVVQHSDPPGLPERVQVNSYGDRLQPQAGERWRLTLKPKRPHGLANPGGFDLERWLLTEDVGATASVRSAERLPGHAWQAGVSRVREALRTRLQSQLGDAPYRGVIVALAVGDQGCVPKAQWQRFAATGVTHLISVSGLHITLWATLLGALVNAGWRRVPRLVARVPAQRAALVAGVLAALGYSVLSGLSVPTQRTLLMLLIAAIGLWRGRSSAPLFTWLLALAAVVLVDPFATLSVGFWLSFLTVGALLYAGAATLGKSPRWHGWVAAQWVATLASFPVLALVFQQLPLVSPLANALAIPLVSMVVTPLALLGVLDPSGTLPWLAERAFALTDRWLQLCAQAPVLTVAAPPAWAWLPATLGVVLWLAPRGITGRLYAPVLLLPLAASGTKPLETGVFRATVIDVGQGLAVLVQTNSHTLLYDSGPPPSTDRALLPTLRALGIRRLDTLVVSHNDNDHSGGAEAILQTLPVGLLQSTLPAQHPARQQPVRHLDCAAGQGWTWDGVRFDVLWPAADFIATNDNARSCTVRIAAASGQALLLAGDLGRNEETALVAQGLEPTGIIVAPHHGSRSSSSQSLLDATTPQWVAFSSGYLNRFRHPHPAIVARYADAGAQVLRTDRDGAITFDVGSTVTVRRWRAEHPAYWSAERSDALSLPEGSGG</sequence>
<dbReference type="InterPro" id="IPR001279">
    <property type="entry name" value="Metallo-B-lactamas"/>
</dbReference>
<evidence type="ECO:0000256" key="3">
    <source>
        <dbReference type="ARBA" id="ARBA00022692"/>
    </source>
</evidence>
<evidence type="ECO:0000256" key="4">
    <source>
        <dbReference type="ARBA" id="ARBA00022989"/>
    </source>
</evidence>
<feature type="transmembrane region" description="Helical" evidence="6">
    <location>
        <begin position="272"/>
        <end position="290"/>
    </location>
</feature>
<feature type="transmembrane region" description="Helical" evidence="6">
    <location>
        <begin position="440"/>
        <end position="471"/>
    </location>
</feature>
<protein>
    <submittedName>
        <fullName evidence="8">DNA internalization-related competence protein ComEC/Rec2</fullName>
    </submittedName>
</protein>
<dbReference type="Pfam" id="PF00753">
    <property type="entry name" value="Lactamase_B"/>
    <property type="match status" value="1"/>
</dbReference>
<evidence type="ECO:0000256" key="1">
    <source>
        <dbReference type="ARBA" id="ARBA00004651"/>
    </source>
</evidence>